<dbReference type="FunFam" id="3.40.50.300:FF:000221">
    <property type="entry name" value="Multidrug ABC transporter ATP-binding protein"/>
    <property type="match status" value="1"/>
</dbReference>
<dbReference type="PROSITE" id="PS50893">
    <property type="entry name" value="ABC_TRANSPORTER_2"/>
    <property type="match status" value="1"/>
</dbReference>
<dbReference type="STRING" id="1560201.NG42_17355"/>
<evidence type="ECO:0000259" key="13">
    <source>
        <dbReference type="PROSITE" id="PS50893"/>
    </source>
</evidence>
<dbReference type="Proteomes" id="UP000036851">
    <property type="component" value="Unassembled WGS sequence"/>
</dbReference>
<evidence type="ECO:0000256" key="4">
    <source>
        <dbReference type="ARBA" id="ARBA00022448"/>
    </source>
</evidence>
<dbReference type="SMART" id="SM00382">
    <property type="entry name" value="AAA"/>
    <property type="match status" value="1"/>
</dbReference>
<dbReference type="EMBL" id="JRXF01000007">
    <property type="protein sequence ID" value="KOC94184.1"/>
    <property type="molecule type" value="Genomic_DNA"/>
</dbReference>
<feature type="transmembrane region" description="Helical" evidence="12">
    <location>
        <begin position="159"/>
        <end position="177"/>
    </location>
</feature>
<evidence type="ECO:0000256" key="5">
    <source>
        <dbReference type="ARBA" id="ARBA00022475"/>
    </source>
</evidence>
<evidence type="ECO:0000256" key="8">
    <source>
        <dbReference type="ARBA" id="ARBA00022840"/>
    </source>
</evidence>
<evidence type="ECO:0000313" key="16">
    <source>
        <dbReference type="EMBL" id="KOC94184.1"/>
    </source>
</evidence>
<evidence type="ECO:0000256" key="3">
    <source>
        <dbReference type="ARBA" id="ARBA00012191"/>
    </source>
</evidence>
<dbReference type="InterPro" id="IPR027417">
    <property type="entry name" value="P-loop_NTPase"/>
</dbReference>
<dbReference type="InterPro" id="IPR039421">
    <property type="entry name" value="Type_1_exporter"/>
</dbReference>
<evidence type="ECO:0000256" key="11">
    <source>
        <dbReference type="ARBA" id="ARBA00034018"/>
    </source>
</evidence>
<dbReference type="GO" id="GO:0016887">
    <property type="term" value="F:ATP hydrolysis activity"/>
    <property type="evidence" value="ECO:0007669"/>
    <property type="project" value="InterPro"/>
</dbReference>
<dbReference type="PROSITE" id="PS50929">
    <property type="entry name" value="ABC_TM1F"/>
    <property type="match status" value="1"/>
</dbReference>
<feature type="transmembrane region" description="Helical" evidence="12">
    <location>
        <begin position="134"/>
        <end position="153"/>
    </location>
</feature>
<reference evidence="17 18" key="1">
    <citation type="journal article" date="2015" name="Int. J. Syst. Evol. Microbiol.">
        <title>Erwinia iniecta sp. nov., isolated from Russian wheat aphids (Diuraphis noxia).</title>
        <authorList>
            <person name="Campillo T."/>
            <person name="Luna E."/>
            <person name="Portier P."/>
            <person name="Fischer-Le Saux M."/>
            <person name="Lapitan N."/>
            <person name="Tisserat N.A."/>
            <person name="Leach J.E."/>
        </authorList>
    </citation>
    <scope>NUCLEOTIDE SEQUENCE [LARGE SCALE GENOMIC DNA]</scope>
    <source>
        <strain evidence="15 18">B120</strain>
        <strain evidence="16 17">B149</strain>
    </source>
</reference>
<keyword evidence="8" id="KW-0067">ATP-binding</keyword>
<evidence type="ECO:0000313" key="15">
    <source>
        <dbReference type="EMBL" id="KOC88160.1"/>
    </source>
</evidence>
<dbReference type="AlphaFoldDB" id="A0A0L7SYK8"/>
<dbReference type="GO" id="GO:0008559">
    <property type="term" value="F:ABC-type xenobiotic transporter activity"/>
    <property type="evidence" value="ECO:0007669"/>
    <property type="project" value="UniProtKB-EC"/>
</dbReference>
<feature type="transmembrane region" description="Helical" evidence="12">
    <location>
        <begin position="273"/>
        <end position="299"/>
    </location>
</feature>
<dbReference type="InterPro" id="IPR003439">
    <property type="entry name" value="ABC_transporter-like_ATP-bd"/>
</dbReference>
<feature type="transmembrane region" description="Helical" evidence="12">
    <location>
        <begin position="246"/>
        <end position="267"/>
    </location>
</feature>
<evidence type="ECO:0000256" key="1">
    <source>
        <dbReference type="ARBA" id="ARBA00004651"/>
    </source>
</evidence>
<evidence type="ECO:0000256" key="9">
    <source>
        <dbReference type="ARBA" id="ARBA00022989"/>
    </source>
</evidence>
<protein>
    <recommendedName>
        <fullName evidence="3">ABC-type xenobiotic transporter</fullName>
        <ecNumber evidence="3">7.6.2.2</ecNumber>
    </recommendedName>
</protein>
<organism evidence="15 18">
    <name type="scientific">Winslowiella iniecta</name>
    <dbReference type="NCBI Taxonomy" id="1560201"/>
    <lineage>
        <taxon>Bacteria</taxon>
        <taxon>Pseudomonadati</taxon>
        <taxon>Pseudomonadota</taxon>
        <taxon>Gammaproteobacteria</taxon>
        <taxon>Enterobacterales</taxon>
        <taxon>Erwiniaceae</taxon>
        <taxon>Winslowiella</taxon>
    </lineage>
</organism>
<keyword evidence="7" id="KW-0547">Nucleotide-binding</keyword>
<feature type="transmembrane region" description="Helical" evidence="12">
    <location>
        <begin position="20"/>
        <end position="41"/>
    </location>
</feature>
<sequence>MSMLNQLRAAGSKGIGRISYGIMLRILAQICAIAPFFIAWLALQQVVYGEGSWPHWPQLTLALLVCFIGQLVFSHFGQLGCFLGSYDIMMRYRSAVADHLRHIPLGYFQRHRLGETSALLTDHMRRVEEIFSHLLPEVIVGLSAPVIFVLVLLTVNVPLTLALLCTLPLGLLLLWLMSRMMLRATRQQGERFALASGLLLEFIGGIKTLRLFNRHQPMLDKLDHTFGEIKQASMGIEAWGGGGVQLFRLCAESGLVTLFICAGYLALGNALDPASWLLFVLVAFKVIDPLLDAAAYFTLMSVMRQSSQRLNALMAEPVQAEHSDLPLPLSNEIAFERVSFAYQQQPVLKDISFRVAQGTVTALVGASGCGKSTILHLLGRFREVQQGQITLGGSDISQLGSAQLYERMGFVFQDVQLFDGSVLDNVRIGRPDASDEEVIAACKAACCEEFVRQLPQSWHTPLGEGAQRLSGGERQRLSIARMMLKDPAVILLDEATALLDPLTQSEIQLALSRLAVGKTVLMIAHRLRTVEYAEQILVMDSGQIVERGNHQQLLAQPGIYQQLWQAQESGDTQG</sequence>
<dbReference type="EMBL" id="JRXE01000027">
    <property type="protein sequence ID" value="KOC88160.1"/>
    <property type="molecule type" value="Genomic_DNA"/>
</dbReference>
<feature type="domain" description="ABC transmembrane type-1" evidence="14">
    <location>
        <begin position="21"/>
        <end position="300"/>
    </location>
</feature>
<dbReference type="Gene3D" id="1.20.1560.10">
    <property type="entry name" value="ABC transporter type 1, transmembrane domain"/>
    <property type="match status" value="1"/>
</dbReference>
<feature type="domain" description="ABC transporter" evidence="13">
    <location>
        <begin position="333"/>
        <end position="566"/>
    </location>
</feature>
<keyword evidence="4" id="KW-0813">Transport</keyword>
<keyword evidence="18" id="KW-1185">Reference proteome</keyword>
<dbReference type="PANTHER" id="PTHR24221:SF397">
    <property type="entry name" value="ABC TRANSPORTER, ATP-BINDING TRANSMEMBRANE PROTEIN"/>
    <property type="match status" value="1"/>
</dbReference>
<dbReference type="InterPro" id="IPR011527">
    <property type="entry name" value="ABC1_TM_dom"/>
</dbReference>
<keyword evidence="5" id="KW-1003">Cell membrane</keyword>
<evidence type="ECO:0000259" key="14">
    <source>
        <dbReference type="PROSITE" id="PS50929"/>
    </source>
</evidence>
<dbReference type="Gene3D" id="3.40.50.300">
    <property type="entry name" value="P-loop containing nucleotide triphosphate hydrolases"/>
    <property type="match status" value="1"/>
</dbReference>
<keyword evidence="10 12" id="KW-0472">Membrane</keyword>
<dbReference type="InterPro" id="IPR017871">
    <property type="entry name" value="ABC_transporter-like_CS"/>
</dbReference>
<evidence type="ECO:0000313" key="18">
    <source>
        <dbReference type="Proteomes" id="UP000037088"/>
    </source>
</evidence>
<dbReference type="InterPro" id="IPR036640">
    <property type="entry name" value="ABC1_TM_sf"/>
</dbReference>
<keyword evidence="9 12" id="KW-1133">Transmembrane helix</keyword>
<dbReference type="Pfam" id="PF00005">
    <property type="entry name" value="ABC_tran"/>
    <property type="match status" value="1"/>
</dbReference>
<dbReference type="GO" id="GO:0034040">
    <property type="term" value="F:ATPase-coupled lipid transmembrane transporter activity"/>
    <property type="evidence" value="ECO:0007669"/>
    <property type="project" value="TreeGrafter"/>
</dbReference>
<evidence type="ECO:0000256" key="2">
    <source>
        <dbReference type="ARBA" id="ARBA00006526"/>
    </source>
</evidence>
<feature type="transmembrane region" description="Helical" evidence="12">
    <location>
        <begin position="61"/>
        <end position="83"/>
    </location>
</feature>
<dbReference type="GO" id="GO:0005886">
    <property type="term" value="C:plasma membrane"/>
    <property type="evidence" value="ECO:0007669"/>
    <property type="project" value="UniProtKB-SubCell"/>
</dbReference>
<dbReference type="EC" id="7.6.2.2" evidence="3"/>
<evidence type="ECO:0000256" key="7">
    <source>
        <dbReference type="ARBA" id="ARBA00022741"/>
    </source>
</evidence>
<proteinExistence type="inferred from homology"/>
<comment type="similarity">
    <text evidence="2">Belongs to the ABC transporter superfamily. Drug exporter-2 (TC 3.A.1.117) family.</text>
</comment>
<evidence type="ECO:0000256" key="10">
    <source>
        <dbReference type="ARBA" id="ARBA00023136"/>
    </source>
</evidence>
<dbReference type="PROSITE" id="PS00211">
    <property type="entry name" value="ABC_TRANSPORTER_1"/>
    <property type="match status" value="1"/>
</dbReference>
<dbReference type="RefSeq" id="WP_052901417.1">
    <property type="nucleotide sequence ID" value="NZ_JRXE01000027.1"/>
</dbReference>
<comment type="caution">
    <text evidence="15">The sequence shown here is derived from an EMBL/GenBank/DDBJ whole genome shotgun (WGS) entry which is preliminary data.</text>
</comment>
<gene>
    <name evidence="15" type="ORF">NG42_17355</name>
    <name evidence="16" type="ORF">NG43_05765</name>
</gene>
<dbReference type="Pfam" id="PF00664">
    <property type="entry name" value="ABC_membrane"/>
    <property type="match status" value="1"/>
</dbReference>
<dbReference type="InterPro" id="IPR003593">
    <property type="entry name" value="AAA+_ATPase"/>
</dbReference>
<dbReference type="GO" id="GO:0005524">
    <property type="term" value="F:ATP binding"/>
    <property type="evidence" value="ECO:0007669"/>
    <property type="project" value="UniProtKB-KW"/>
</dbReference>
<dbReference type="CDD" id="cd07346">
    <property type="entry name" value="ABC_6TM_exporters"/>
    <property type="match status" value="1"/>
</dbReference>
<dbReference type="PATRIC" id="fig|1560201.3.peg.3673"/>
<dbReference type="SUPFAM" id="SSF52540">
    <property type="entry name" value="P-loop containing nucleoside triphosphate hydrolases"/>
    <property type="match status" value="1"/>
</dbReference>
<name>A0A0L7SYK8_9GAMM</name>
<dbReference type="Proteomes" id="UP000037088">
    <property type="component" value="Unassembled WGS sequence"/>
</dbReference>
<dbReference type="SUPFAM" id="SSF90123">
    <property type="entry name" value="ABC transporter transmembrane region"/>
    <property type="match status" value="1"/>
</dbReference>
<comment type="catalytic activity">
    <reaction evidence="11">
        <text>ATP + H2O + xenobioticSide 1 = ADP + phosphate + xenobioticSide 2.</text>
        <dbReference type="EC" id="7.6.2.2"/>
    </reaction>
</comment>
<evidence type="ECO:0000256" key="12">
    <source>
        <dbReference type="SAM" id="Phobius"/>
    </source>
</evidence>
<dbReference type="PANTHER" id="PTHR24221">
    <property type="entry name" value="ATP-BINDING CASSETTE SUB-FAMILY B"/>
    <property type="match status" value="1"/>
</dbReference>
<comment type="subcellular location">
    <subcellularLocation>
        <location evidence="1">Cell membrane</location>
        <topology evidence="1">Multi-pass membrane protein</topology>
    </subcellularLocation>
</comment>
<evidence type="ECO:0000313" key="17">
    <source>
        <dbReference type="Proteomes" id="UP000036851"/>
    </source>
</evidence>
<keyword evidence="6 12" id="KW-0812">Transmembrane</keyword>
<evidence type="ECO:0000256" key="6">
    <source>
        <dbReference type="ARBA" id="ARBA00022692"/>
    </source>
</evidence>
<accession>A0A0L7SYK8</accession>
<dbReference type="OrthoDB" id="9806127at2"/>